<keyword evidence="10" id="KW-1185">Reference proteome</keyword>
<dbReference type="CDD" id="cd07035">
    <property type="entry name" value="TPP_PYR_POX_like"/>
    <property type="match status" value="1"/>
</dbReference>
<dbReference type="InterPro" id="IPR029061">
    <property type="entry name" value="THDP-binding"/>
</dbReference>
<evidence type="ECO:0000256" key="6">
    <source>
        <dbReference type="ARBA" id="ARBA00023052"/>
    </source>
</evidence>
<dbReference type="InterPro" id="IPR000399">
    <property type="entry name" value="TPP-bd_CS"/>
</dbReference>
<comment type="cofactor">
    <cofactor evidence="2">
        <name>thiamine diphosphate</name>
        <dbReference type="ChEBI" id="CHEBI:58937"/>
    </cofactor>
</comment>
<dbReference type="AlphaFoldDB" id="A0A1N7QQI0"/>
<evidence type="ECO:0000256" key="1">
    <source>
        <dbReference type="ARBA" id="ARBA00001946"/>
    </source>
</evidence>
<dbReference type="GO" id="GO:0009097">
    <property type="term" value="P:isoleucine biosynthetic process"/>
    <property type="evidence" value="ECO:0007669"/>
    <property type="project" value="TreeGrafter"/>
</dbReference>
<dbReference type="STRING" id="1086013.SAMN05421774_12013"/>
<dbReference type="Proteomes" id="UP000186141">
    <property type="component" value="Unassembled WGS sequence"/>
</dbReference>
<keyword evidence="6 7" id="KW-0786">Thiamine pyrophosphate</keyword>
<reference evidence="9 10" key="1">
    <citation type="submission" date="2017-01" db="EMBL/GenBank/DDBJ databases">
        <authorList>
            <person name="Mah S.A."/>
            <person name="Swanson W.J."/>
            <person name="Moy G.W."/>
            <person name="Vacquier V.D."/>
        </authorList>
    </citation>
    <scope>NUCLEOTIDE SEQUENCE [LARGE SCALE GENOMIC DNA]</scope>
    <source>
        <strain evidence="9 10">DSM 26375</strain>
    </source>
</reference>
<dbReference type="EMBL" id="FTOT01000020">
    <property type="protein sequence ID" value="SIT25121.1"/>
    <property type="molecule type" value="Genomic_DNA"/>
</dbReference>
<dbReference type="Pfam" id="PF02775">
    <property type="entry name" value="TPP_enzyme_C"/>
    <property type="match status" value="1"/>
</dbReference>
<feature type="domain" description="Rhodanese" evidence="8">
    <location>
        <begin position="10"/>
        <end position="44"/>
    </location>
</feature>
<dbReference type="PANTHER" id="PTHR18968">
    <property type="entry name" value="THIAMINE PYROPHOSPHATE ENZYMES"/>
    <property type="match status" value="1"/>
</dbReference>
<accession>A0A1N7QQI0</accession>
<dbReference type="GO" id="GO:0030976">
    <property type="term" value="F:thiamine pyrophosphate binding"/>
    <property type="evidence" value="ECO:0007669"/>
    <property type="project" value="InterPro"/>
</dbReference>
<evidence type="ECO:0000256" key="4">
    <source>
        <dbReference type="ARBA" id="ARBA00022679"/>
    </source>
</evidence>
<gene>
    <name evidence="9" type="ORF">SAMN05421774_12013</name>
</gene>
<dbReference type="InterPro" id="IPR001763">
    <property type="entry name" value="Rhodanese-like_dom"/>
</dbReference>
<evidence type="ECO:0000256" key="7">
    <source>
        <dbReference type="RuleBase" id="RU362132"/>
    </source>
</evidence>
<sequence>MTDTPRIRGGALLARALKDKGVEHVFTLAGGFCNPALEGMAECQMPVMNTPHEQVAGHLADGHTRLTRKPAVCFVGPEGFANTVPAMMEALGERTPIVFITSSSTLKRENAGGFKEIDDVAIAAPLVKYSVQVRDGTRIREYVDRAWTAALSGYPGAVHLSVPVDIMFSSFPEDAGLAERPLNRGPRPAARAWPDPAALAHVLDLLRKADRPVIIAGHSVWWAGGEEALVQAATALRLPVYGQPGHRKLMGEDAEPWMGLADFHQYPPSKPAISDSDLVLVIGGKLDNTLNFGNAPFFPATTRVVCINGSHEELEFNRPADDLLLCDPGAFCEALAGLGRSWPQWFDLQRSRRGDWVAGWEATLATEAAQDDAEGRKVHPLHLALEVQKAMGAGDWLVFDGGNTHFWTEIAVNMIGWRGGQLAGMLNPGINSMLGCGVPFALSAKNIHPASNVVLVSGDGAFLAGGLSIETAFCEGLPITVVIDNNGGLDAISQQQERLFKTPMHVATDFRDIPFHAMVEGLGGYGELITHRDQIAAAVRRGIVSGKPALINVKTRGVISPIIAATSDKRDKASIE</sequence>
<dbReference type="InterPro" id="IPR045229">
    <property type="entry name" value="TPP_enz"/>
</dbReference>
<organism evidence="9 10">
    <name type="scientific">Gemmobacter megaterium</name>
    <dbReference type="NCBI Taxonomy" id="1086013"/>
    <lineage>
        <taxon>Bacteria</taxon>
        <taxon>Pseudomonadati</taxon>
        <taxon>Pseudomonadota</taxon>
        <taxon>Alphaproteobacteria</taxon>
        <taxon>Rhodobacterales</taxon>
        <taxon>Paracoccaceae</taxon>
        <taxon>Gemmobacter</taxon>
    </lineage>
</organism>
<proteinExistence type="inferred from homology"/>
<name>A0A1N7QQI0_9RHOB</name>
<comment type="cofactor">
    <cofactor evidence="1">
        <name>Mg(2+)</name>
        <dbReference type="ChEBI" id="CHEBI:18420"/>
    </cofactor>
</comment>
<dbReference type="SUPFAM" id="SSF52518">
    <property type="entry name" value="Thiamin diphosphate-binding fold (THDP-binding)"/>
    <property type="match status" value="2"/>
</dbReference>
<dbReference type="Pfam" id="PF02776">
    <property type="entry name" value="TPP_enzyme_N"/>
    <property type="match status" value="1"/>
</dbReference>
<dbReference type="RefSeq" id="WP_076534536.1">
    <property type="nucleotide sequence ID" value="NZ_BMEH01000019.1"/>
</dbReference>
<dbReference type="PROSITE" id="PS50206">
    <property type="entry name" value="RHODANESE_3"/>
    <property type="match status" value="1"/>
</dbReference>
<evidence type="ECO:0000256" key="3">
    <source>
        <dbReference type="ARBA" id="ARBA00007812"/>
    </source>
</evidence>
<dbReference type="GO" id="GO:0009099">
    <property type="term" value="P:L-valine biosynthetic process"/>
    <property type="evidence" value="ECO:0007669"/>
    <property type="project" value="TreeGrafter"/>
</dbReference>
<dbReference type="PROSITE" id="PS00187">
    <property type="entry name" value="TPP_ENZYMES"/>
    <property type="match status" value="1"/>
</dbReference>
<dbReference type="InterPro" id="IPR012001">
    <property type="entry name" value="Thiamin_PyroP_enz_TPP-bd_dom"/>
</dbReference>
<dbReference type="PANTHER" id="PTHR18968:SF166">
    <property type="entry name" value="2-HYDROXYACYL-COA LYASE 2"/>
    <property type="match status" value="1"/>
</dbReference>
<evidence type="ECO:0000259" key="8">
    <source>
        <dbReference type="PROSITE" id="PS50206"/>
    </source>
</evidence>
<dbReference type="InterPro" id="IPR029035">
    <property type="entry name" value="DHS-like_NAD/FAD-binding_dom"/>
</dbReference>
<dbReference type="OrthoDB" id="4494979at2"/>
<dbReference type="GO" id="GO:0050660">
    <property type="term" value="F:flavin adenine dinucleotide binding"/>
    <property type="evidence" value="ECO:0007669"/>
    <property type="project" value="TreeGrafter"/>
</dbReference>
<dbReference type="SUPFAM" id="SSF52467">
    <property type="entry name" value="DHS-like NAD/FAD-binding domain"/>
    <property type="match status" value="1"/>
</dbReference>
<dbReference type="GO" id="GO:0005948">
    <property type="term" value="C:acetolactate synthase complex"/>
    <property type="evidence" value="ECO:0007669"/>
    <property type="project" value="TreeGrafter"/>
</dbReference>
<dbReference type="Gene3D" id="3.40.50.970">
    <property type="match status" value="2"/>
</dbReference>
<evidence type="ECO:0000313" key="9">
    <source>
        <dbReference type="EMBL" id="SIT25121.1"/>
    </source>
</evidence>
<evidence type="ECO:0000313" key="10">
    <source>
        <dbReference type="Proteomes" id="UP000186141"/>
    </source>
</evidence>
<evidence type="ECO:0000256" key="2">
    <source>
        <dbReference type="ARBA" id="ARBA00001964"/>
    </source>
</evidence>
<dbReference type="InterPro" id="IPR012000">
    <property type="entry name" value="Thiamin_PyroP_enz_cen_dom"/>
</dbReference>
<dbReference type="Pfam" id="PF00205">
    <property type="entry name" value="TPP_enzyme_M"/>
    <property type="match status" value="1"/>
</dbReference>
<comment type="similarity">
    <text evidence="3 7">Belongs to the TPP enzyme family.</text>
</comment>
<dbReference type="CDD" id="cd02004">
    <property type="entry name" value="TPP_BZL_OCoD_HPCL"/>
    <property type="match status" value="1"/>
</dbReference>
<keyword evidence="5" id="KW-0479">Metal-binding</keyword>
<dbReference type="GO" id="GO:0000287">
    <property type="term" value="F:magnesium ion binding"/>
    <property type="evidence" value="ECO:0007669"/>
    <property type="project" value="InterPro"/>
</dbReference>
<protein>
    <submittedName>
        <fullName evidence="9">Acetolactate synthase-1/2/3 large subunit</fullName>
    </submittedName>
</protein>
<keyword evidence="4" id="KW-0808">Transferase</keyword>
<evidence type="ECO:0000256" key="5">
    <source>
        <dbReference type="ARBA" id="ARBA00022723"/>
    </source>
</evidence>
<dbReference type="GO" id="GO:0003984">
    <property type="term" value="F:acetolactate synthase activity"/>
    <property type="evidence" value="ECO:0007669"/>
    <property type="project" value="TreeGrafter"/>
</dbReference>
<dbReference type="InterPro" id="IPR011766">
    <property type="entry name" value="TPP_enzyme_TPP-bd"/>
</dbReference>
<dbReference type="Gene3D" id="3.40.50.1220">
    <property type="entry name" value="TPP-binding domain"/>
    <property type="match status" value="1"/>
</dbReference>